<evidence type="ECO:0000313" key="1">
    <source>
        <dbReference type="EMBL" id="KAF0511319.1"/>
    </source>
</evidence>
<dbReference type="EMBL" id="WTPW01000439">
    <property type="protein sequence ID" value="KAF0511319.1"/>
    <property type="molecule type" value="Genomic_DNA"/>
</dbReference>
<dbReference type="Proteomes" id="UP000439903">
    <property type="component" value="Unassembled WGS sequence"/>
</dbReference>
<evidence type="ECO:0000313" key="2">
    <source>
        <dbReference type="Proteomes" id="UP000439903"/>
    </source>
</evidence>
<name>A0A8H4ALS7_GIGMA</name>
<keyword evidence="2" id="KW-1185">Reference proteome</keyword>
<dbReference type="AlphaFoldDB" id="A0A8H4ALS7"/>
<sequence>MSFIFMSFCFTKTVSGSDKYIAGNAIYHITNDNDEFREITFRGLIGNSELLIMTFERNIILLIVGHYVYEDAEYLTLVQMVPILSPF</sequence>
<accession>A0A8H4ALS7</accession>
<gene>
    <name evidence="1" type="ORF">F8M41_018270</name>
</gene>
<organism evidence="1 2">
    <name type="scientific">Gigaspora margarita</name>
    <dbReference type="NCBI Taxonomy" id="4874"/>
    <lineage>
        <taxon>Eukaryota</taxon>
        <taxon>Fungi</taxon>
        <taxon>Fungi incertae sedis</taxon>
        <taxon>Mucoromycota</taxon>
        <taxon>Glomeromycotina</taxon>
        <taxon>Glomeromycetes</taxon>
        <taxon>Diversisporales</taxon>
        <taxon>Gigasporaceae</taxon>
        <taxon>Gigaspora</taxon>
    </lineage>
</organism>
<proteinExistence type="predicted"/>
<comment type="caution">
    <text evidence="1">The sequence shown here is derived from an EMBL/GenBank/DDBJ whole genome shotgun (WGS) entry which is preliminary data.</text>
</comment>
<dbReference type="OrthoDB" id="2433613at2759"/>
<protein>
    <submittedName>
        <fullName evidence="1">Uncharacterized protein</fullName>
    </submittedName>
</protein>
<reference evidence="1 2" key="1">
    <citation type="journal article" date="2019" name="Environ. Microbiol.">
        <title>At the nexus of three kingdoms: the genome of the mycorrhizal fungus Gigaspora margarita provides insights into plant, endobacterial and fungal interactions.</title>
        <authorList>
            <person name="Venice F."/>
            <person name="Ghignone S."/>
            <person name="Salvioli di Fossalunga A."/>
            <person name="Amselem J."/>
            <person name="Novero M."/>
            <person name="Xianan X."/>
            <person name="Sedzielewska Toro K."/>
            <person name="Morin E."/>
            <person name="Lipzen A."/>
            <person name="Grigoriev I.V."/>
            <person name="Henrissat B."/>
            <person name="Martin F.M."/>
            <person name="Bonfante P."/>
        </authorList>
    </citation>
    <scope>NUCLEOTIDE SEQUENCE [LARGE SCALE GENOMIC DNA]</scope>
    <source>
        <strain evidence="1 2">BEG34</strain>
    </source>
</reference>